<feature type="transmembrane region" description="Helical" evidence="1">
    <location>
        <begin position="51"/>
        <end position="71"/>
    </location>
</feature>
<keyword evidence="3" id="KW-0813">Transport</keyword>
<proteinExistence type="predicted"/>
<keyword evidence="3" id="KW-0407">Ion channel</keyword>
<keyword evidence="3" id="KW-0406">Ion transport</keyword>
<dbReference type="GO" id="GO:0034220">
    <property type="term" value="P:monoatomic ion transmembrane transport"/>
    <property type="evidence" value="ECO:0007669"/>
    <property type="project" value="UniProtKB-KW"/>
</dbReference>
<dbReference type="Proteomes" id="UP000711407">
    <property type="component" value="Unassembled WGS sequence"/>
</dbReference>
<feature type="transmembrane region" description="Helical" evidence="1">
    <location>
        <begin position="140"/>
        <end position="160"/>
    </location>
</feature>
<evidence type="ECO:0000256" key="1">
    <source>
        <dbReference type="SAM" id="Phobius"/>
    </source>
</evidence>
<reference evidence="3" key="1">
    <citation type="journal article" date="2021" name="PeerJ">
        <title>Extensive microbial diversity within the chicken gut microbiome revealed by metagenomics and culture.</title>
        <authorList>
            <person name="Gilroy R."/>
            <person name="Ravi A."/>
            <person name="Getino M."/>
            <person name="Pursley I."/>
            <person name="Horton D.L."/>
            <person name="Alikhan N.F."/>
            <person name="Baker D."/>
            <person name="Gharbi K."/>
            <person name="Hall N."/>
            <person name="Watson M."/>
            <person name="Adriaenssens E.M."/>
            <person name="Foster-Nyarko E."/>
            <person name="Jarju S."/>
            <person name="Secka A."/>
            <person name="Antonio M."/>
            <person name="Oren A."/>
            <person name="Chaudhuri R.R."/>
            <person name="La Ragione R."/>
            <person name="Hildebrand F."/>
            <person name="Pallen M.J."/>
        </authorList>
    </citation>
    <scope>NUCLEOTIDE SEQUENCE</scope>
    <source>
        <strain evidence="3">4100</strain>
    </source>
</reference>
<dbReference type="SUPFAM" id="SSF81324">
    <property type="entry name" value="Voltage-gated potassium channels"/>
    <property type="match status" value="1"/>
</dbReference>
<evidence type="ECO:0000313" key="4">
    <source>
        <dbReference type="Proteomes" id="UP000711407"/>
    </source>
</evidence>
<feature type="transmembrane region" description="Helical" evidence="1">
    <location>
        <begin position="172"/>
        <end position="193"/>
    </location>
</feature>
<dbReference type="InterPro" id="IPR013099">
    <property type="entry name" value="K_chnl_dom"/>
</dbReference>
<keyword evidence="1" id="KW-0472">Membrane</keyword>
<reference evidence="3" key="2">
    <citation type="submission" date="2021-09" db="EMBL/GenBank/DDBJ databases">
        <authorList>
            <person name="Gilroy R."/>
        </authorList>
    </citation>
    <scope>NUCLEOTIDE SEQUENCE</scope>
    <source>
        <strain evidence="3">4100</strain>
    </source>
</reference>
<protein>
    <submittedName>
        <fullName evidence="3">Two pore domain potassium channel family protein</fullName>
    </submittedName>
</protein>
<name>A0A921E8S9_9BACT</name>
<evidence type="ECO:0000313" key="3">
    <source>
        <dbReference type="EMBL" id="HJE39016.1"/>
    </source>
</evidence>
<keyword evidence="1" id="KW-1133">Transmembrane helix</keyword>
<keyword evidence="1" id="KW-0812">Transmembrane</keyword>
<comment type="caution">
    <text evidence="3">The sequence shown here is derived from an EMBL/GenBank/DDBJ whole genome shotgun (WGS) entry which is preliminary data.</text>
</comment>
<feature type="transmembrane region" description="Helical" evidence="1">
    <location>
        <begin position="15"/>
        <end position="39"/>
    </location>
</feature>
<feature type="transmembrane region" description="Helical" evidence="1">
    <location>
        <begin position="199"/>
        <end position="220"/>
    </location>
</feature>
<sequence length="231" mass="26017">MDSDTPVTSVTASRILLAIRIFVIVLAALLITLITYDALTNVSFISNERYLRAQFWICILFILSIVAEIAVKRRFTTWQWVSHILFLAICVPYLSIIVHYDIQVSPRVHYFLRFVPVIRAVYALSIVTGAMSKSWIKGLFFSYMMILVASLYFGSMMFFIEEHSVNPAVTDYWSALYWACLDLTTCGSAINAVTPVGKILSVVLAAEGLILFPVFCVYVTDAVTHSRPTMS</sequence>
<gene>
    <name evidence="3" type="ORF">K8V47_04585</name>
</gene>
<feature type="domain" description="Potassium channel" evidence="2">
    <location>
        <begin position="146"/>
        <end position="224"/>
    </location>
</feature>
<dbReference type="EMBL" id="DYXT01000026">
    <property type="protein sequence ID" value="HJE39016.1"/>
    <property type="molecule type" value="Genomic_DNA"/>
</dbReference>
<dbReference type="Gene3D" id="1.10.287.70">
    <property type="match status" value="1"/>
</dbReference>
<feature type="transmembrane region" description="Helical" evidence="1">
    <location>
        <begin position="110"/>
        <end position="128"/>
    </location>
</feature>
<evidence type="ECO:0000259" key="2">
    <source>
        <dbReference type="Pfam" id="PF07885"/>
    </source>
</evidence>
<feature type="transmembrane region" description="Helical" evidence="1">
    <location>
        <begin position="77"/>
        <end position="98"/>
    </location>
</feature>
<dbReference type="AlphaFoldDB" id="A0A921E8S9"/>
<accession>A0A921E8S9</accession>
<organism evidence="3 4">
    <name type="scientific">Candidatus Amulumruptor caecigallinarius</name>
    <dbReference type="NCBI Taxonomy" id="2109911"/>
    <lineage>
        <taxon>Bacteria</taxon>
        <taxon>Pseudomonadati</taxon>
        <taxon>Bacteroidota</taxon>
        <taxon>Bacteroidia</taxon>
        <taxon>Bacteroidales</taxon>
        <taxon>Muribaculaceae</taxon>
        <taxon>Candidatus Amulumruptor</taxon>
    </lineage>
</organism>
<dbReference type="Pfam" id="PF07885">
    <property type="entry name" value="Ion_trans_2"/>
    <property type="match status" value="1"/>
</dbReference>